<dbReference type="SMART" id="SM00448">
    <property type="entry name" value="REC"/>
    <property type="match status" value="1"/>
</dbReference>
<dbReference type="CDD" id="cd00156">
    <property type="entry name" value="REC"/>
    <property type="match status" value="1"/>
</dbReference>
<comment type="similarity">
    <text evidence="2">Belongs to the RssB family.</text>
</comment>
<dbReference type="EMBL" id="CP136339">
    <property type="protein sequence ID" value="WOA51686.1"/>
    <property type="molecule type" value="Genomic_DNA"/>
</dbReference>
<comment type="subunit">
    <text evidence="2">Binds to RpoS.</text>
</comment>
<dbReference type="InterPro" id="IPR001789">
    <property type="entry name" value="Sig_transdc_resp-reg_receiver"/>
</dbReference>
<dbReference type="PANTHER" id="PTHR43228:SF1">
    <property type="entry name" value="TWO-COMPONENT RESPONSE REGULATOR ARR22"/>
    <property type="match status" value="1"/>
</dbReference>
<organism evidence="5 6">
    <name type="scientific">Dickeya solani</name>
    <dbReference type="NCBI Taxonomy" id="1089444"/>
    <lineage>
        <taxon>Bacteria</taxon>
        <taxon>Pseudomonadati</taxon>
        <taxon>Pseudomonadota</taxon>
        <taxon>Gammaproteobacteria</taxon>
        <taxon>Enterobacterales</taxon>
        <taxon>Pectobacteriaceae</taxon>
        <taxon>Dickeya</taxon>
    </lineage>
</organism>
<dbReference type="NCBIfam" id="NF007969">
    <property type="entry name" value="PRK10693.1"/>
    <property type="match status" value="1"/>
</dbReference>
<name>A0AAP1TLF3_9GAMM</name>
<reference evidence="5" key="1">
    <citation type="submission" date="2023-10" db="EMBL/GenBank/DDBJ databases">
        <title>Clonality and diversity in the soft rot Dickeya solani phytopathogen.</title>
        <authorList>
            <person name="Pedron J."/>
            <person name="Van Gijsegem F."/>
            <person name="Portier P."/>
            <person name="Taghouti G."/>
        </authorList>
    </citation>
    <scope>NUCLEOTIDE SEQUENCE</scope>
    <source>
        <strain evidence="5">CFBP5647</strain>
    </source>
</reference>
<dbReference type="HAMAP" id="MF_00958">
    <property type="entry name" value="RssB"/>
    <property type="match status" value="1"/>
</dbReference>
<dbReference type="AlphaFoldDB" id="A0AAP1TLF3"/>
<evidence type="ECO:0000256" key="2">
    <source>
        <dbReference type="HAMAP-Rule" id="MF_00958"/>
    </source>
</evidence>
<dbReference type="Pfam" id="PF00072">
    <property type="entry name" value="Response_reg"/>
    <property type="match status" value="1"/>
</dbReference>
<dbReference type="Proteomes" id="UP001304423">
    <property type="component" value="Chromosome"/>
</dbReference>
<dbReference type="GeneID" id="43520741"/>
<dbReference type="InterPro" id="IPR028616">
    <property type="entry name" value="RssB"/>
</dbReference>
<dbReference type="GO" id="GO:0010468">
    <property type="term" value="P:regulation of gene expression"/>
    <property type="evidence" value="ECO:0007669"/>
    <property type="project" value="UniProtKB-UniRule"/>
</dbReference>
<sequence length="338" mass="37629">MAQPLTGKHILVVEDEAVFRSVLAGYLTSLGADVHEADNGKDALEKMAHQSPDLIICDLNMPMMGGFEFVERLRLHDITTPVLVVSATSHLADIARILRLGVQDVLLKPIHDYTRLRESVMACLYPTMFTSQANEVEQLMHDLDTLNQSPGAALKLLEQLQPPVQQTLARCRVNYRQLMAADRPGLVLDIAALSGDDLAFYCLDVTQAANNHGVLAALLLRALFNSLLQEHLVHQQRRLPELPVLLNQVNQLLRQANLQGQFPLLVGYYHRELKRLILISAGLHATLSVEEQHIGLNNGVPLGTLEAAYLNQISYHCESWQCQMWGSGGRLRLMLSTD</sequence>
<accession>A0AAP1TLF3</accession>
<comment type="function">
    <text evidence="2">Regulates the turnover of the sigma S factor (RpoS) by promoting its proteolysis in exponentially growing cells. Acts by binding and delivering RpoS to the ClpXP protease. RssB is not co-degraded with RpoS, but is released from the complex and can initiate a new cycle of RpoS recognition and degradation.</text>
</comment>
<evidence type="ECO:0000256" key="3">
    <source>
        <dbReference type="PROSITE-ProRule" id="PRU00169"/>
    </source>
</evidence>
<gene>
    <name evidence="2 5" type="primary">rssB</name>
    <name evidence="5" type="ORF">RXA29_17560</name>
</gene>
<keyword evidence="2 3" id="KW-0597">Phosphoprotein</keyword>
<dbReference type="GO" id="GO:0045862">
    <property type="term" value="P:positive regulation of proteolysis"/>
    <property type="evidence" value="ECO:0007669"/>
    <property type="project" value="UniProtKB-UniRule"/>
</dbReference>
<protein>
    <recommendedName>
        <fullName evidence="2">Regulator of RpoS</fullName>
    </recommendedName>
</protein>
<dbReference type="PROSITE" id="PS50110">
    <property type="entry name" value="RESPONSE_REGULATORY"/>
    <property type="match status" value="1"/>
</dbReference>
<dbReference type="GO" id="GO:0000160">
    <property type="term" value="P:phosphorelay signal transduction system"/>
    <property type="evidence" value="ECO:0007669"/>
    <property type="project" value="InterPro"/>
</dbReference>
<keyword evidence="1" id="KW-0007">Acetylation</keyword>
<keyword evidence="2" id="KW-0346">Stress response</keyword>
<dbReference type="SUPFAM" id="SSF52172">
    <property type="entry name" value="CheY-like"/>
    <property type="match status" value="1"/>
</dbReference>
<feature type="domain" description="Response regulatory" evidence="4">
    <location>
        <begin position="9"/>
        <end position="123"/>
    </location>
</feature>
<dbReference type="Gene3D" id="3.40.50.2300">
    <property type="match status" value="1"/>
</dbReference>
<evidence type="ECO:0000256" key="1">
    <source>
        <dbReference type="ARBA" id="ARBA00022990"/>
    </source>
</evidence>
<dbReference type="InterPro" id="IPR052048">
    <property type="entry name" value="ST_Response_Regulator"/>
</dbReference>
<dbReference type="RefSeq" id="WP_022633484.1">
    <property type="nucleotide sequence ID" value="NZ_CP017454.1"/>
</dbReference>
<evidence type="ECO:0000313" key="5">
    <source>
        <dbReference type="EMBL" id="WOA51686.1"/>
    </source>
</evidence>
<evidence type="ECO:0000313" key="6">
    <source>
        <dbReference type="Proteomes" id="UP001304423"/>
    </source>
</evidence>
<dbReference type="InterPro" id="IPR036457">
    <property type="entry name" value="PPM-type-like_dom_sf"/>
</dbReference>
<dbReference type="Gene3D" id="3.60.40.10">
    <property type="entry name" value="PPM-type phosphatase domain"/>
    <property type="match status" value="1"/>
</dbReference>
<proteinExistence type="inferred from homology"/>
<evidence type="ECO:0000259" key="4">
    <source>
        <dbReference type="PROSITE" id="PS50110"/>
    </source>
</evidence>
<comment type="PTM">
    <text evidence="2">Phosphorylated. Phosphorylation stimulates the interaction with RpoS and, therefore, the proteolysis of RpoS.</text>
</comment>
<feature type="modified residue" description="4-aspartylphosphate" evidence="2 3">
    <location>
        <position position="58"/>
    </location>
</feature>
<dbReference type="InterPro" id="IPR011006">
    <property type="entry name" value="CheY-like_superfamily"/>
</dbReference>
<dbReference type="PANTHER" id="PTHR43228">
    <property type="entry name" value="TWO-COMPONENT RESPONSE REGULATOR"/>
    <property type="match status" value="1"/>
</dbReference>